<dbReference type="Pfam" id="PF12951">
    <property type="entry name" value="PATR"/>
    <property type="match status" value="9"/>
</dbReference>
<dbReference type="InterPro" id="IPR013424">
    <property type="entry name" value="Ice-binding_C"/>
</dbReference>
<keyword evidence="4" id="KW-1185">Reference proteome</keyword>
<organism evidence="3 4">
    <name type="scientific">Roseimicrobium gellanilyticum</name>
    <dbReference type="NCBI Taxonomy" id="748857"/>
    <lineage>
        <taxon>Bacteria</taxon>
        <taxon>Pseudomonadati</taxon>
        <taxon>Verrucomicrobiota</taxon>
        <taxon>Verrucomicrobiia</taxon>
        <taxon>Verrucomicrobiales</taxon>
        <taxon>Verrucomicrobiaceae</taxon>
        <taxon>Roseimicrobium</taxon>
    </lineage>
</organism>
<dbReference type="NCBIfam" id="TIGR02601">
    <property type="entry name" value="autotrns_rpt"/>
    <property type="match status" value="8"/>
</dbReference>
<evidence type="ECO:0000313" key="4">
    <source>
        <dbReference type="Proteomes" id="UP000253426"/>
    </source>
</evidence>
<dbReference type="EMBL" id="QNRR01000010">
    <property type="protein sequence ID" value="RBP39137.1"/>
    <property type="molecule type" value="Genomic_DNA"/>
</dbReference>
<feature type="signal peptide" evidence="2">
    <location>
        <begin position="1"/>
        <end position="28"/>
    </location>
</feature>
<dbReference type="OrthoDB" id="174589at2"/>
<comment type="caution">
    <text evidence="3">The sequence shown here is derived from an EMBL/GenBank/DDBJ whole genome shotgun (WGS) entry which is preliminary data.</text>
</comment>
<feature type="chain" id="PRO_5017075819" evidence="2">
    <location>
        <begin position="29"/>
        <end position="2200"/>
    </location>
</feature>
<dbReference type="InterPro" id="IPR013425">
    <property type="entry name" value="Autotrns_rpt"/>
</dbReference>
<sequence length="2200" mass="216591">MRLLTARRSSHSIIAAFLAAFLSGSVCADVLQWDTGIGTAGVQDGAGTWQVGSGNWLNQTTTTPDVTWSNGNDAVFGGGTGAAGTVTLGGPISAKSITFEPPGSGAYTITGDVLTIVDGLITVNSATAAINSVVAGGSGLTKMGAGTLTLGGTSANTYTGTASVNAGILLLNKTAGQNAITGNVNISGGGKLQFNADHQIADGAAVSVAGTSSVFNGTGVNQGVRNLNETIGSLTVVGGTVNSGAGSTGLVVTGVASFTGGTTSAIFVGNSAAQVSVNELRITGMNAVAGAAVDTANSFTLYGNNATTRSTLTVGSGGLFLDGSTLNLRQGASGTQGSRLVLNGDVTTLGTTSSRINLDTAGGTGGLVGVELSSTASAVSRTFNIGGGGANLAVSVGLVNGAATTASIVKTGAGTLTLSAANTYNGTTTVQQGALNLDGIAGSLAGTSAVTITGGASFRNGSATAATNNGVTNRINSAATLTLGGGTFTHAVAADGNSHNQTLASLTILQGGSTINANGITGTNTLTFTGAGGGGYVRQAFGTVNFAVPATGFTVTFANAPTSAGGSSVSTGPNSLLIGATLNGRDFIVAQAGALTAATYVPTGTTDWVTGANMDVTGTNPAPYAATNINSLRYNTAGAFTVTLTGTHTIDSGMILVTDQVGANASTLTGGTLRGSLNGELIVMQNNLGVAGMFTIGSNIENNGGATALTKAGLGILSLTGTNTYTGQTVITEGVLRAVDGVGLSSGSNLNIAGGLFAPGSSADFTRALGSGAGEVQLTGAVGGFTAVGNAANINLGGAGGTLQWGSAFFNPTVLTLNDANADNVLDFKNGIDLNGAVRTISTTAAAANTATISGIISNSTGTAGLIKIGTGTLILSGANTYGGTTTLTQGVLAAGHDSAFGTSTVLLNGGNLQAAGGARTVANNFVLSTNSTVSGANSLKVTGDFTFGADGNDITNSMTAAAVFELAGNVYLSNSQNSSFVAEFLGGGNTLISGVIANNSGNNALASHVFFNGAGTLRLTGVNTYTGRTLAAGGGAISISQDRNLGQAPASPVVDSIILANLGRLRIEESFTLDVNRSIGIGNSGGGAATGTIEVLPDKTFTVNGTVADRTVNPNGTATTGLPNVGSLTKTGNGVLVLGGNNTHSGTTTVSAGILRVASNTALGSTTGATVVSSGAHIELMNGVTVTGETITLNGSGRSVATPGSPDVNRGALQAAAGATATWAGNIILNSLTNSRIGAQQNGTLIVTGVIDDGAANNVLQIGADHVGGTVVLSGANTYGDGITATTEIARGTLRLGADNTLPTVTILDIHFSTNNTEQATVDMFGYDQTIALLRNTGNSNTFAALTNSNAYELSTLTINQNSNSTYGGVITGNVSVVKNGTGTLTLTRLNTYLGDTIINDGTIALTGGSALPDNAGSGDVVINGGSSVAGTLNLNNTNEVINGLEGGAGVVAGRVVNDTATVGLRTLTVGANGGDAVFTGNILDNSGTAGLVGTVGISKIGHGSQTLAGTNTFTGPVTAYNGNLVLDFSAGGTPINGQSLVFGNGTITFKGNTTGATNVSVGGVTLNSITSSKLVIDNNGGAGTTVTTNGVWASGSGTSSLFIDLSSGGILRTATALPTADGAATPPPANSVSIKNGIVMAGTSTGSANGYRGTILVKDATGIGFAMQDAGTLEIRRYTGATLLTAVSSQSGSANNYIMNTDVDHSAANFLFSTLQIDTGSTAVAGTSIDLNLGTRQLLTTTAFNGHALLVTGANDASITGTTAVLQNSLFVSNYSTGKFTIDINMNGMALVSNGPGLVVYNRASPVGDLYVENGVLRFSQAMNFNTGIQRILGGIFEIGADLNDTANGDFSRGVGAAAGQVALLGDGGFSAHGGSRLVSLGGDTPTNLVWGASNFLVSAAGGDANYTFKLGSAYSDSTLTFANAIDLGSRSRTIEVGNGVNANDVDARLTGVLSGAGGALEKTGTGTLEVTAANTYGMGTTIAAGKFLANNTTGSATGTGRVDVLSGATLGGTGTITASTGTRHITVNSGATLMVGSTHGVGAGGGGAASALSLQTSDGGIVTLGGTVQFDIFGNTNNGSGANPTTDNDVLRLTSATSVVIDGSLVLVDTTGAALSWALGSTWQLIDWANVSAGVHNSGTFDDFVLPTLAEGLAWDTSKIYTDGTISIGAVVPEPGRALLLMVGAITLVLRRRRSRM</sequence>
<dbReference type="Proteomes" id="UP000253426">
    <property type="component" value="Unassembled WGS sequence"/>
</dbReference>
<dbReference type="NCBIfam" id="TIGR02595">
    <property type="entry name" value="PEP_CTERM"/>
    <property type="match status" value="1"/>
</dbReference>
<keyword evidence="1 2" id="KW-0732">Signal</keyword>
<evidence type="ECO:0000313" key="3">
    <source>
        <dbReference type="EMBL" id="RBP39137.1"/>
    </source>
</evidence>
<dbReference type="InterPro" id="IPR011050">
    <property type="entry name" value="Pectin_lyase_fold/virulence"/>
</dbReference>
<dbReference type="SUPFAM" id="SSF51126">
    <property type="entry name" value="Pectin lyase-like"/>
    <property type="match status" value="2"/>
</dbReference>
<accession>A0A366HD26</accession>
<name>A0A366HD26_9BACT</name>
<dbReference type="RefSeq" id="WP_113960900.1">
    <property type="nucleotide sequence ID" value="NZ_QNRR01000010.1"/>
</dbReference>
<evidence type="ECO:0000256" key="1">
    <source>
        <dbReference type="ARBA" id="ARBA00022729"/>
    </source>
</evidence>
<proteinExistence type="predicted"/>
<protein>
    <submittedName>
        <fullName evidence="3">Putative secreted protein with PEP-CTERM sorting signal</fullName>
    </submittedName>
</protein>
<gene>
    <name evidence="3" type="ORF">DES53_110161</name>
</gene>
<evidence type="ECO:0000256" key="2">
    <source>
        <dbReference type="SAM" id="SignalP"/>
    </source>
</evidence>
<reference evidence="3 4" key="1">
    <citation type="submission" date="2018-06" db="EMBL/GenBank/DDBJ databases">
        <title>Genomic Encyclopedia of Type Strains, Phase IV (KMG-IV): sequencing the most valuable type-strain genomes for metagenomic binning, comparative biology and taxonomic classification.</title>
        <authorList>
            <person name="Goeker M."/>
        </authorList>
    </citation>
    <scope>NUCLEOTIDE SEQUENCE [LARGE SCALE GENOMIC DNA]</scope>
    <source>
        <strain evidence="3 4">DSM 25532</strain>
    </source>
</reference>